<evidence type="ECO:0000256" key="1">
    <source>
        <dbReference type="SAM" id="Phobius"/>
    </source>
</evidence>
<name>A0A8S5URP9_9CAUD</name>
<reference evidence="2" key="1">
    <citation type="journal article" date="2021" name="Proc. Natl. Acad. Sci. U.S.A.">
        <title>A Catalog of Tens of Thousands of Viruses from Human Metagenomes Reveals Hidden Associations with Chronic Diseases.</title>
        <authorList>
            <person name="Tisza M.J."/>
            <person name="Buck C.B."/>
        </authorList>
    </citation>
    <scope>NUCLEOTIDE SEQUENCE</scope>
    <source>
        <strain evidence="2">Ctksc2</strain>
    </source>
</reference>
<feature type="transmembrane region" description="Helical" evidence="1">
    <location>
        <begin position="20"/>
        <end position="38"/>
    </location>
</feature>
<protein>
    <recommendedName>
        <fullName evidence="3">Holin</fullName>
    </recommendedName>
</protein>
<evidence type="ECO:0000313" key="2">
    <source>
        <dbReference type="EMBL" id="DAF97177.1"/>
    </source>
</evidence>
<keyword evidence="1" id="KW-0472">Membrane</keyword>
<feature type="transmembrane region" description="Helical" evidence="1">
    <location>
        <begin position="44"/>
        <end position="65"/>
    </location>
</feature>
<evidence type="ECO:0008006" key="3">
    <source>
        <dbReference type="Google" id="ProtNLM"/>
    </source>
</evidence>
<proteinExistence type="predicted"/>
<dbReference type="EMBL" id="BK016127">
    <property type="protein sequence ID" value="DAF97177.1"/>
    <property type="molecule type" value="Genomic_DNA"/>
</dbReference>
<sequence length="97" mass="9986">MSKHLATQINHPSRAVIRTIFQALVGLCALAPVVYSAASQHDPAVATGAAAGVLAVTGAVTRIMALPGVDAWLRAYVPWLAASPAEQRPATSEPEAS</sequence>
<keyword evidence="1" id="KW-1133">Transmembrane helix</keyword>
<organism evidence="2">
    <name type="scientific">Siphoviridae sp. ctksc2</name>
    <dbReference type="NCBI Taxonomy" id="2825645"/>
    <lineage>
        <taxon>Viruses</taxon>
        <taxon>Duplodnaviria</taxon>
        <taxon>Heunggongvirae</taxon>
        <taxon>Uroviricota</taxon>
        <taxon>Caudoviricetes</taxon>
    </lineage>
</organism>
<accession>A0A8S5URP9</accession>
<keyword evidence="1" id="KW-0812">Transmembrane</keyword>